<dbReference type="InterPro" id="IPR043135">
    <property type="entry name" value="Fur_C"/>
</dbReference>
<evidence type="ECO:0000256" key="10">
    <source>
        <dbReference type="ARBA" id="ARBA00023015"/>
    </source>
</evidence>
<evidence type="ECO:0000256" key="6">
    <source>
        <dbReference type="ARBA" id="ARBA00022491"/>
    </source>
</evidence>
<evidence type="ECO:0000256" key="7">
    <source>
        <dbReference type="ARBA" id="ARBA00022723"/>
    </source>
</evidence>
<dbReference type="Gene3D" id="1.10.10.10">
    <property type="entry name" value="Winged helix-like DNA-binding domain superfamily/Winged helix DNA-binding domain"/>
    <property type="match status" value="1"/>
</dbReference>
<protein>
    <recommendedName>
        <fullName evidence="4">Ferric uptake regulation protein</fullName>
    </recommendedName>
</protein>
<dbReference type="FunFam" id="3.30.1490.190:FF:000001">
    <property type="entry name" value="Ferric uptake regulation protein"/>
    <property type="match status" value="1"/>
</dbReference>
<keyword evidence="6" id="KW-0678">Repressor</keyword>
<comment type="similarity">
    <text evidence="2">Belongs to the Fur family.</text>
</comment>
<evidence type="ECO:0000256" key="5">
    <source>
        <dbReference type="ARBA" id="ARBA00022490"/>
    </source>
</evidence>
<feature type="binding site" evidence="13">
    <location>
        <position position="142"/>
    </location>
    <ligand>
        <name>Zn(2+)</name>
        <dbReference type="ChEBI" id="CHEBI:29105"/>
    </ligand>
</feature>
<evidence type="ECO:0000256" key="12">
    <source>
        <dbReference type="ARBA" id="ARBA00023163"/>
    </source>
</evidence>
<keyword evidence="12" id="KW-0804">Transcription</keyword>
<feature type="binding site" evidence="13">
    <location>
        <position position="139"/>
    </location>
    <ligand>
        <name>Zn(2+)</name>
        <dbReference type="ChEBI" id="CHEBI:29105"/>
    </ligand>
</feature>
<reference evidence="15 16" key="1">
    <citation type="submission" date="2020-08" db="EMBL/GenBank/DDBJ databases">
        <title>Bridging the membrane lipid divide: bacteria of the FCB group superphylum have the potential to synthesize archaeal ether lipids.</title>
        <authorList>
            <person name="Villanueva L."/>
            <person name="Von Meijenfeldt F.A.B."/>
            <person name="Westbye A.B."/>
            <person name="Yadav S."/>
            <person name="Hopmans E.C."/>
            <person name="Dutilh B.E."/>
            <person name="Sinninghe Damste J.S."/>
        </authorList>
    </citation>
    <scope>NUCLEOTIDE SEQUENCE [LARGE SCALE GENOMIC DNA]</scope>
    <source>
        <strain evidence="15">NIOZ-UU47</strain>
    </source>
</reference>
<feature type="binding site" evidence="13">
    <location>
        <position position="102"/>
    </location>
    <ligand>
        <name>Zn(2+)</name>
        <dbReference type="ChEBI" id="CHEBI:29105"/>
    </ligand>
</feature>
<feature type="binding site" evidence="14">
    <location>
        <position position="93"/>
    </location>
    <ligand>
        <name>Fe cation</name>
        <dbReference type="ChEBI" id="CHEBI:24875"/>
    </ligand>
</feature>
<dbReference type="PANTHER" id="PTHR33202">
    <property type="entry name" value="ZINC UPTAKE REGULATION PROTEIN"/>
    <property type="match status" value="1"/>
</dbReference>
<keyword evidence="10" id="KW-0805">Transcription regulation</keyword>
<evidence type="ECO:0000313" key="16">
    <source>
        <dbReference type="Proteomes" id="UP000614424"/>
    </source>
</evidence>
<comment type="cofactor">
    <cofactor evidence="14">
        <name>Mn(2+)</name>
        <dbReference type="ChEBI" id="CHEBI:29035"/>
    </cofactor>
    <cofactor evidence="14">
        <name>Fe(2+)</name>
        <dbReference type="ChEBI" id="CHEBI:29033"/>
    </cofactor>
    <text evidence="14">Binds 1 Mn(2+) or Fe(2+) ion per subunit.</text>
</comment>
<proteinExistence type="inferred from homology"/>
<keyword evidence="7 13" id="KW-0479">Metal-binding</keyword>
<name>A0A8J6NDY8_9BACT</name>
<dbReference type="AlphaFoldDB" id="A0A8J6NDY8"/>
<dbReference type="GO" id="GO:0000976">
    <property type="term" value="F:transcription cis-regulatory region binding"/>
    <property type="evidence" value="ECO:0007669"/>
    <property type="project" value="TreeGrafter"/>
</dbReference>
<accession>A0A8J6NDY8</accession>
<sequence>MKKSLLQQFEDHLRSQNLRLTDQRKLIVNSFARKKGHVSAEDLYRHIHKTTPSIGAATVYRTLKLLADAGLASGKNFGDGYVRFECCLQRSAHHDHLICTRCGKIVEFSNSTIEKLQETVARDHGFLITDHSLDIYGVCQDCSVKQ</sequence>
<dbReference type="GO" id="GO:0045892">
    <property type="term" value="P:negative regulation of DNA-templated transcription"/>
    <property type="evidence" value="ECO:0007669"/>
    <property type="project" value="TreeGrafter"/>
</dbReference>
<evidence type="ECO:0000256" key="4">
    <source>
        <dbReference type="ARBA" id="ARBA00020910"/>
    </source>
</evidence>
<evidence type="ECO:0000256" key="1">
    <source>
        <dbReference type="ARBA" id="ARBA00004496"/>
    </source>
</evidence>
<dbReference type="PANTHER" id="PTHR33202:SF2">
    <property type="entry name" value="FERRIC UPTAKE REGULATION PROTEIN"/>
    <property type="match status" value="1"/>
</dbReference>
<dbReference type="Gene3D" id="3.30.1490.190">
    <property type="match status" value="1"/>
</dbReference>
<dbReference type="EMBL" id="JACNJZ010000100">
    <property type="protein sequence ID" value="MBC8317702.1"/>
    <property type="molecule type" value="Genomic_DNA"/>
</dbReference>
<feature type="binding site" evidence="13">
    <location>
        <position position="99"/>
    </location>
    <ligand>
        <name>Zn(2+)</name>
        <dbReference type="ChEBI" id="CHEBI:29105"/>
    </ligand>
</feature>
<evidence type="ECO:0000256" key="3">
    <source>
        <dbReference type="ARBA" id="ARBA00011738"/>
    </source>
</evidence>
<keyword evidence="11" id="KW-0238">DNA-binding</keyword>
<organism evidence="15 16">
    <name type="scientific">Candidatus Desulfobia pelagia</name>
    <dbReference type="NCBI Taxonomy" id="2841692"/>
    <lineage>
        <taxon>Bacteria</taxon>
        <taxon>Pseudomonadati</taxon>
        <taxon>Thermodesulfobacteriota</taxon>
        <taxon>Desulfobulbia</taxon>
        <taxon>Desulfobulbales</taxon>
        <taxon>Desulfobulbaceae</taxon>
        <taxon>Candidatus Desulfobia</taxon>
    </lineage>
</organism>
<dbReference type="Proteomes" id="UP000614424">
    <property type="component" value="Unassembled WGS sequence"/>
</dbReference>
<dbReference type="CDD" id="cd07153">
    <property type="entry name" value="Fur_like"/>
    <property type="match status" value="1"/>
</dbReference>
<dbReference type="GO" id="GO:0008270">
    <property type="term" value="F:zinc ion binding"/>
    <property type="evidence" value="ECO:0007669"/>
    <property type="project" value="TreeGrafter"/>
</dbReference>
<gene>
    <name evidence="15" type="ORF">H8E41_07325</name>
</gene>
<dbReference type="SUPFAM" id="SSF46785">
    <property type="entry name" value="Winged helix' DNA-binding domain"/>
    <property type="match status" value="1"/>
</dbReference>
<comment type="subcellular location">
    <subcellularLocation>
        <location evidence="1">Cytoplasm</location>
    </subcellularLocation>
</comment>
<comment type="caution">
    <text evidence="15">The sequence shown here is derived from an EMBL/GenBank/DDBJ whole genome shotgun (WGS) entry which is preliminary data.</text>
</comment>
<dbReference type="Pfam" id="PF01475">
    <property type="entry name" value="FUR"/>
    <property type="match status" value="1"/>
</dbReference>
<feature type="binding site" evidence="14">
    <location>
        <position position="114"/>
    </location>
    <ligand>
        <name>Fe cation</name>
        <dbReference type="ChEBI" id="CHEBI:24875"/>
    </ligand>
</feature>
<dbReference type="InterPro" id="IPR036388">
    <property type="entry name" value="WH-like_DNA-bd_sf"/>
</dbReference>
<dbReference type="GO" id="GO:0005829">
    <property type="term" value="C:cytosol"/>
    <property type="evidence" value="ECO:0007669"/>
    <property type="project" value="TreeGrafter"/>
</dbReference>
<evidence type="ECO:0000256" key="8">
    <source>
        <dbReference type="ARBA" id="ARBA00022833"/>
    </source>
</evidence>
<evidence type="ECO:0000256" key="2">
    <source>
        <dbReference type="ARBA" id="ARBA00007957"/>
    </source>
</evidence>
<comment type="subunit">
    <text evidence="3">Homodimer.</text>
</comment>
<evidence type="ECO:0000256" key="14">
    <source>
        <dbReference type="PIRSR" id="PIRSR602481-2"/>
    </source>
</evidence>
<feature type="binding site" evidence="14">
    <location>
        <position position="95"/>
    </location>
    <ligand>
        <name>Fe cation</name>
        <dbReference type="ChEBI" id="CHEBI:24875"/>
    </ligand>
</feature>
<dbReference type="GO" id="GO:0003700">
    <property type="term" value="F:DNA-binding transcription factor activity"/>
    <property type="evidence" value="ECO:0007669"/>
    <property type="project" value="InterPro"/>
</dbReference>
<comment type="cofactor">
    <cofactor evidence="13">
        <name>Zn(2+)</name>
        <dbReference type="ChEBI" id="CHEBI:29105"/>
    </cofactor>
    <text evidence="13">Binds 1 zinc ion per subunit.</text>
</comment>
<keyword evidence="5" id="KW-0963">Cytoplasm</keyword>
<evidence type="ECO:0000256" key="9">
    <source>
        <dbReference type="ARBA" id="ARBA00023004"/>
    </source>
</evidence>
<evidence type="ECO:0000256" key="11">
    <source>
        <dbReference type="ARBA" id="ARBA00023125"/>
    </source>
</evidence>
<evidence type="ECO:0000256" key="13">
    <source>
        <dbReference type="PIRSR" id="PIRSR602481-1"/>
    </source>
</evidence>
<feature type="binding site" evidence="14">
    <location>
        <position position="131"/>
    </location>
    <ligand>
        <name>Fe cation</name>
        <dbReference type="ChEBI" id="CHEBI:24875"/>
    </ligand>
</feature>
<dbReference type="GO" id="GO:1900376">
    <property type="term" value="P:regulation of secondary metabolite biosynthetic process"/>
    <property type="evidence" value="ECO:0007669"/>
    <property type="project" value="TreeGrafter"/>
</dbReference>
<evidence type="ECO:0000313" key="15">
    <source>
        <dbReference type="EMBL" id="MBC8317702.1"/>
    </source>
</evidence>
<keyword evidence="8 13" id="KW-0862">Zinc</keyword>
<dbReference type="InterPro" id="IPR002481">
    <property type="entry name" value="FUR"/>
</dbReference>
<keyword evidence="9 14" id="KW-0408">Iron</keyword>
<dbReference type="InterPro" id="IPR036390">
    <property type="entry name" value="WH_DNA-bd_sf"/>
</dbReference>